<dbReference type="Proteomes" id="UP000235405">
    <property type="component" value="Unassembled WGS sequence"/>
</dbReference>
<comment type="caution">
    <text evidence="2">The sequence shown here is derived from an EMBL/GenBank/DDBJ whole genome shotgun (WGS) entry which is preliminary data.</text>
</comment>
<protein>
    <submittedName>
        <fullName evidence="2">Glycosyl hydrolase</fullName>
    </submittedName>
</protein>
<keyword evidence="2" id="KW-0378">Hydrolase</keyword>
<accession>A0A2N7CDK5</accession>
<feature type="signal peptide" evidence="1">
    <location>
        <begin position="1"/>
        <end position="30"/>
    </location>
</feature>
<dbReference type="InterPro" id="IPR021459">
    <property type="entry name" value="GH101-related"/>
</dbReference>
<feature type="chain" id="PRO_5014995980" evidence="1">
    <location>
        <begin position="31"/>
        <end position="784"/>
    </location>
</feature>
<dbReference type="GO" id="GO:0016787">
    <property type="term" value="F:hydrolase activity"/>
    <property type="evidence" value="ECO:0007669"/>
    <property type="project" value="UniProtKB-KW"/>
</dbReference>
<sequence length="784" mass="88457">MLSVRHPLNLSTCAIVALTTACLFSSNTQASQITLTSNSSVSTNTTTNNTVSISSNTLEIDWNGLSVNSGALTVDNQPQKVTNLVIGLSDKTKSAKTATWTLVPSGINIEAELNQDQLTFQFSFPSNIQVKRNQPVELAWFDLAEQQTQTLFLPFSEGMRVPTNNKLWGSYLVDNHSGSNTTQDLKMPFWTAQQNDHFISYQMINATNNQLLFSDAPSNASSNTKTKIDMKASHQFTMLNQSQPFIVHITVGDSWLDGAKQYRDWRINNDQSQTLVAKQKHNPDVSKLIGASHVYLFGKDPLSVQDVSDWWGLKAWYLKGSKLNVSKEAKRELSSLSKGKNWFSQYHKQLLLNSISQSLQVLFPIGNPTLENNTIKAQYVAAQNKKNWLLEHASPYLNSSDTWGQALSSGMVTNLNKAGLNKLWLGFDNWMPAFYQPNAVGLAKQSGYLVGTYDSYNTAIPAKLNDNWLTAQLPEPMRQSCAIELADGSLKKGFRGNGFYLNPNCHLDYVKQRAQDIMKFGNFNSLFLDVDATAMAREDYRDNTSESDILSAFNNRMQWLSEQPSLVLGSEDGNSLTTKGIAFVHGLETVGFGWTDKDMKENRRSPYYLGRWYPDHKPDFFFKPAEVKDSYKSLLFSPQYRIPLYQAVFHDEVINTHHWHSDSLKFTNVRAERDLTAMLYNTPPMVHLTRDEALSSSSTRIKALKHYQDGFEPMHEQLWDKQLVDFDWLDKSGEVQQTEFSDGSKIIANFSNKTFRHDNIDIAALSVKAILANGQVVDWQPNHS</sequence>
<organism evidence="2 3">
    <name type="scientific">Vibrio splendidus</name>
    <dbReference type="NCBI Taxonomy" id="29497"/>
    <lineage>
        <taxon>Bacteria</taxon>
        <taxon>Pseudomonadati</taxon>
        <taxon>Pseudomonadota</taxon>
        <taxon>Gammaproteobacteria</taxon>
        <taxon>Vibrionales</taxon>
        <taxon>Vibrionaceae</taxon>
        <taxon>Vibrio</taxon>
    </lineage>
</organism>
<evidence type="ECO:0000313" key="2">
    <source>
        <dbReference type="EMBL" id="PMF20837.1"/>
    </source>
</evidence>
<dbReference type="RefSeq" id="WP_102482586.1">
    <property type="nucleotide sequence ID" value="NZ_MCSW01000175.1"/>
</dbReference>
<evidence type="ECO:0000313" key="3">
    <source>
        <dbReference type="Proteomes" id="UP000235405"/>
    </source>
</evidence>
<dbReference type="EMBL" id="MCSW01000175">
    <property type="protein sequence ID" value="PMF20837.1"/>
    <property type="molecule type" value="Genomic_DNA"/>
</dbReference>
<name>A0A2N7CDK5_VIBSP</name>
<dbReference type="AlphaFoldDB" id="A0A2N7CDK5"/>
<proteinExistence type="predicted"/>
<reference evidence="3" key="1">
    <citation type="submission" date="2016-07" db="EMBL/GenBank/DDBJ databases">
        <title>Nontailed viruses are major unrecognized killers of bacteria in the ocean.</title>
        <authorList>
            <person name="Kauffman K."/>
            <person name="Hussain F."/>
            <person name="Yang J."/>
            <person name="Arevalo P."/>
            <person name="Brown J."/>
            <person name="Cutler M."/>
            <person name="Kelly L."/>
            <person name="Polz M.F."/>
        </authorList>
    </citation>
    <scope>NUCLEOTIDE SEQUENCE [LARGE SCALE GENOMIC DNA]</scope>
    <source>
        <strain evidence="3">10N.286.54.F3</strain>
    </source>
</reference>
<gene>
    <name evidence="2" type="ORF">BCV19_10300</name>
</gene>
<dbReference type="Pfam" id="PF11308">
    <property type="entry name" value="Glyco_hydro_129"/>
    <property type="match status" value="1"/>
</dbReference>
<evidence type="ECO:0000256" key="1">
    <source>
        <dbReference type="SAM" id="SignalP"/>
    </source>
</evidence>
<dbReference type="PROSITE" id="PS51257">
    <property type="entry name" value="PROKAR_LIPOPROTEIN"/>
    <property type="match status" value="1"/>
</dbReference>
<keyword evidence="1" id="KW-0732">Signal</keyword>